<dbReference type="AlphaFoldDB" id="B8LPI0"/>
<feature type="domain" description="DUF7081" evidence="8">
    <location>
        <begin position="62"/>
        <end position="152"/>
    </location>
</feature>
<sequence length="575" mass="63427">MRGRITENGATGDCDEMDLDANGASVPGSPGCFDSALSTPDVQKPRSDCETLKTLENVSLEPVGPSQGGEGFPYAPGEWPNPGDKWKWKVGRRRTASGFWMDRYLILPKTLQRGKKQAWFTSKSAVEKYLKKSFPDEDHQTFFASFQWQIPCTPLSLVSAEDNNEGVIAYDLKRLREPDSICDGQTPVKIHCKAGNAKCRLETGKGKFVNALDCDICCVESGFCRECSCILCGKSIDQELGEYYFVQCEGNQGEDVICGHVAHLECAVICQTAGVVRSIGLDVEYYCRRCDKKTDLLKHVLGLIPTPELSKTGADFESNLNLALRLVQGTQQLGARILENLFQKAVKKLQSGMQLQDIFGDLRYSSVTVNAGKVDSVKENIPSLMQPSSNTPILLTKLGCKAGIHSSPVSISAATNEGADLDYGIRSASRTMCSDLLQSRTLAPDMSSEKGTHIHLKKTRLLSEDTRRASDLQNLPDCIRALKLENMVFQSLHMLRQSQETEFKLAQEKLFAQKDFVLSLFQQLEGTSCEFANNPSPSLENSAEKEHEKFVNMLAIANGFGSTPKGFLHHYFGIG</sequence>
<feature type="region of interest" description="Disordered" evidence="6">
    <location>
        <begin position="1"/>
        <end position="26"/>
    </location>
</feature>
<dbReference type="InterPro" id="IPR032881">
    <property type="entry name" value="Oberon-like_PHD"/>
</dbReference>
<dbReference type="GO" id="GO:0008270">
    <property type="term" value="F:zinc ion binding"/>
    <property type="evidence" value="ECO:0007669"/>
    <property type="project" value="UniProtKB-KW"/>
</dbReference>
<dbReference type="Pfam" id="PF24590">
    <property type="entry name" value="DUF7615"/>
    <property type="match status" value="1"/>
</dbReference>
<evidence type="ECO:0000256" key="3">
    <source>
        <dbReference type="ARBA" id="ARBA00022771"/>
    </source>
</evidence>
<dbReference type="Pfam" id="PF07227">
    <property type="entry name" value="PHD_Oberon"/>
    <property type="match status" value="1"/>
</dbReference>
<dbReference type="InterPro" id="IPR056034">
    <property type="entry name" value="DUF7615"/>
</dbReference>
<keyword evidence="4" id="KW-0862">Zinc</keyword>
<evidence type="ECO:0000259" key="7">
    <source>
        <dbReference type="Pfam" id="PF07227"/>
    </source>
</evidence>
<name>B8LPI0_PICSI</name>
<evidence type="ECO:0000259" key="8">
    <source>
        <dbReference type="Pfam" id="PF23299"/>
    </source>
</evidence>
<feature type="domain" description="Oberon-like PHD finger" evidence="7">
    <location>
        <begin position="195"/>
        <end position="323"/>
    </location>
</feature>
<evidence type="ECO:0000313" key="10">
    <source>
        <dbReference type="EMBL" id="ABR17560.1"/>
    </source>
</evidence>
<organism evidence="10">
    <name type="scientific">Picea sitchensis</name>
    <name type="common">Sitka spruce</name>
    <name type="synonym">Pinus sitchensis</name>
    <dbReference type="NCBI Taxonomy" id="3332"/>
    <lineage>
        <taxon>Eukaryota</taxon>
        <taxon>Viridiplantae</taxon>
        <taxon>Streptophyta</taxon>
        <taxon>Embryophyta</taxon>
        <taxon>Tracheophyta</taxon>
        <taxon>Spermatophyta</taxon>
        <taxon>Pinopsida</taxon>
        <taxon>Pinidae</taxon>
        <taxon>Conifers I</taxon>
        <taxon>Pinales</taxon>
        <taxon>Pinaceae</taxon>
        <taxon>Picea</taxon>
    </lineage>
</organism>
<comment type="subcellular location">
    <subcellularLocation>
        <location evidence="1">Nucleus</location>
    </subcellularLocation>
</comment>
<dbReference type="PANTHER" id="PTHR33345">
    <property type="entry name" value="ADAPTER PROTEIN, PUTATIVE-RELATED"/>
    <property type="match status" value="1"/>
</dbReference>
<evidence type="ECO:0000256" key="5">
    <source>
        <dbReference type="ARBA" id="ARBA00023242"/>
    </source>
</evidence>
<dbReference type="Pfam" id="PF23299">
    <property type="entry name" value="DUF7081"/>
    <property type="match status" value="1"/>
</dbReference>
<protein>
    <submittedName>
        <fullName evidence="10">Uncharacterized protein</fullName>
    </submittedName>
</protein>
<keyword evidence="3" id="KW-0863">Zinc-finger</keyword>
<proteinExistence type="evidence at transcript level"/>
<dbReference type="OMA" id="VSEGRIC"/>
<dbReference type="GO" id="GO:0005634">
    <property type="term" value="C:nucleus"/>
    <property type="evidence" value="ECO:0007669"/>
    <property type="project" value="UniProtKB-SubCell"/>
</dbReference>
<accession>B8LPI0</accession>
<dbReference type="InterPro" id="IPR055508">
    <property type="entry name" value="DUF7081"/>
</dbReference>
<keyword evidence="5" id="KW-0539">Nucleus</keyword>
<evidence type="ECO:0000256" key="2">
    <source>
        <dbReference type="ARBA" id="ARBA00022723"/>
    </source>
</evidence>
<evidence type="ECO:0000256" key="1">
    <source>
        <dbReference type="ARBA" id="ARBA00004123"/>
    </source>
</evidence>
<evidence type="ECO:0000256" key="4">
    <source>
        <dbReference type="ARBA" id="ARBA00022833"/>
    </source>
</evidence>
<keyword evidence="2" id="KW-0479">Metal-binding</keyword>
<reference evidence="10" key="1">
    <citation type="submission" date="2007-06" db="EMBL/GenBank/DDBJ databases">
        <title>Full length cDNA sequences from Sitka Spruce (Picea sitchensis).</title>
        <authorList>
            <person name="Ralph S.G."/>
            <person name="Chun H.E."/>
            <person name="Liao N."/>
            <person name="Ali J."/>
            <person name="Reid K."/>
            <person name="Kolosova N."/>
            <person name="Cooper N."/>
            <person name="Cullis C."/>
            <person name="Jancsik S."/>
            <person name="Moore R."/>
            <person name="Mayo M."/>
            <person name="Wagner S."/>
            <person name="Holt R.A."/>
            <person name="Jones S.J.M."/>
            <person name="Marra M.A."/>
            <person name="Ritland C.E."/>
            <person name="Ritland K."/>
            <person name="Bohlmann J."/>
        </authorList>
    </citation>
    <scope>NUCLEOTIDE SEQUENCE</scope>
    <source>
        <tissue evidence="10">Green portion of the leader tissue</tissue>
    </source>
</reference>
<dbReference type="EMBL" id="EF677756">
    <property type="protein sequence ID" value="ABR17560.1"/>
    <property type="molecule type" value="mRNA"/>
</dbReference>
<feature type="domain" description="DUF7615" evidence="9">
    <location>
        <begin position="480"/>
        <end position="570"/>
    </location>
</feature>
<dbReference type="PANTHER" id="PTHR33345:SF6">
    <property type="entry name" value="OS03G0747200 PROTEIN"/>
    <property type="match status" value="1"/>
</dbReference>
<evidence type="ECO:0000256" key="6">
    <source>
        <dbReference type="SAM" id="MobiDB-lite"/>
    </source>
</evidence>
<evidence type="ECO:0000259" key="9">
    <source>
        <dbReference type="Pfam" id="PF24590"/>
    </source>
</evidence>